<dbReference type="SUPFAM" id="SSF49464">
    <property type="entry name" value="Carboxypeptidase regulatory domain-like"/>
    <property type="match status" value="2"/>
</dbReference>
<dbReference type="InterPro" id="IPR008969">
    <property type="entry name" value="CarboxyPept-like_regulatory"/>
</dbReference>
<dbReference type="PANTHER" id="PTHR34978">
    <property type="entry name" value="POSSIBLE SENSOR-TRANSDUCER PROTEIN BLAR"/>
    <property type="match status" value="1"/>
</dbReference>
<evidence type="ECO:0000313" key="4">
    <source>
        <dbReference type="Proteomes" id="UP000317171"/>
    </source>
</evidence>
<sequence length="1479" mass="162974">MSFFAFSPQVGLLTLNIALASISLGLVAVLVGRLSSRCALPTRHGLFCVALVLMLVSPLLIWGASHQGLGIVPILMGALDREDSRGLDGSLPADQGDDALTMPIRTPKLLTTPVEEPAVVQSSTEAEQNGRKNEIVADSEAGDLPVAASPGVEPSDKKRTRTGMVQSIGVMLALVWAVVAVWFLIKLVRGLLVVQRLRRSLRPATDPRITNAMLQVNPDMGQSKMAPVYESEIVPAPLTLGLWRSVIVIPEGLAESLNESELACVLAHEVAHVTRHDTLIAILQQLAGIGFWWNPLLRMINRQISQLRERICDDYVVQRLGEGLPLAEAIVKVAEWSVTRGVPVPLTTTLLDEAGDMEQRITRLMKPDRRLSVKLNLKSAAFIGLVGIMLAAIPLVPAVRAQVVSPNTVTPEKVTDKTVAAESANEEWRVQIRVIDADGNPIPNPEIGVQPGGEEKRVWQTGDQEGKLTVSLPTRTPRYCYLLARASGYAPMRAFWGRNQDYAEDPLPAEFTFQMTKAITVGGTVVDEDNQPIANASVLFSASSEDTNPVYRAKNGFYEKTYLTDQQGQWRCDLAPATISDASMKVSHPDYVSPANSYDQTKQIPELRQLKHSWTLKKGFEITGRVVDTEGTPVQGAVLALGELNLSSRKGPIARTDAEGMYRFEKVSPLFELRNNSDRIRFTITIMKHGFMPVFESVPGFGGRPLNDSTEQKRIVNFTLKPGVKLKLHVVDSQDQPIEGAWVMLKSWHATTAISVLQEYAIPTETDAQGNWQWENAPPGEPIYYDIVKPGFADIRDLKITVEGTETEKTITLKQPQLITGKVFDAKTRQPIEKFIVERAFENVGVLPGHLSWANDPTRGKNGTYKKRVTMPPHNGSYTYRARAEGYETAVSKSTPFKEGETVVNFELQPKPKAKQPVPVKSTAVPDAKEILEQSNRKMEKAKSAVKIPQKNTIAGRIVDQNQLGIGGAEVILIAYSDINNMQELRGRVIASAIADSEGYYEIKLPAEGGETRNFGAVWAKAKGYVAARSNWSTVIAALRRRKQSTLSLAATTGTWVDVKDSAGAPVSGVRVIPRNIGVPRGIGYPMPKKWEDQSTGVTGADGRAHLPHVAPQAIKGMVLIPPGNTGSMHYNQNFFLNVRPTETAPHFTLQLPEMGSVKGQLVVAEGSTLPKNLQFSLQSVTRRPIGFKNIVNVPIGADGTFSVAKLAVGSIFVPAFLPENQRLRADVPARIDVKANQETQLKIRVDPGVKVYGRIQKSDTKEKVKNYEMKLIYGQTVSNRAGNFEWLNFDLVTDSEGRFECYVPPGPINLRISRYADGYTAVNSWLPRKQRGVLGRRYDIPDQESFDLGTIDLVKNIPITGQVVDLKNQSLIGWSVYGFPKIPGFTQSETMNSMAGVRTDKKGTFKGSYPETYPPAYWKVSHRVWKTKYRFQDLRYVAKVISHKPFILQVDTSKEWQYGEPIPYDPTPLSASISSSGE</sequence>
<dbReference type="KEGG" id="gaz:Pan241w_38530"/>
<keyword evidence="1" id="KW-0472">Membrane</keyword>
<feature type="transmembrane region" description="Helical" evidence="1">
    <location>
        <begin position="168"/>
        <end position="192"/>
    </location>
</feature>
<feature type="domain" description="Peptidase M56" evidence="2">
    <location>
        <begin position="155"/>
        <end position="362"/>
    </location>
</feature>
<feature type="transmembrane region" description="Helical" evidence="1">
    <location>
        <begin position="375"/>
        <end position="396"/>
    </location>
</feature>
<keyword evidence="1" id="KW-0812">Transmembrane</keyword>
<dbReference type="OrthoDB" id="213120at2"/>
<feature type="transmembrane region" description="Helical" evidence="1">
    <location>
        <begin position="12"/>
        <end position="32"/>
    </location>
</feature>
<dbReference type="InterPro" id="IPR052173">
    <property type="entry name" value="Beta-lactam_resp_regulator"/>
</dbReference>
<gene>
    <name evidence="3" type="primary">mecR1_5</name>
    <name evidence="3" type="ORF">Pan241w_38530</name>
</gene>
<dbReference type="PANTHER" id="PTHR34978:SF3">
    <property type="entry name" value="SLR0241 PROTEIN"/>
    <property type="match status" value="1"/>
</dbReference>
<dbReference type="EMBL" id="CP036269">
    <property type="protein sequence ID" value="QDT43749.1"/>
    <property type="molecule type" value="Genomic_DNA"/>
</dbReference>
<evidence type="ECO:0000259" key="2">
    <source>
        <dbReference type="Pfam" id="PF05569"/>
    </source>
</evidence>
<dbReference type="CDD" id="cd07341">
    <property type="entry name" value="M56_BlaR1_MecR1_like"/>
    <property type="match status" value="1"/>
</dbReference>
<dbReference type="Proteomes" id="UP000317171">
    <property type="component" value="Chromosome"/>
</dbReference>
<accession>A0A517RIQ3</accession>
<name>A0A517RIQ3_9PLAN</name>
<proteinExistence type="predicted"/>
<evidence type="ECO:0000256" key="1">
    <source>
        <dbReference type="SAM" id="Phobius"/>
    </source>
</evidence>
<dbReference type="Pfam" id="PF05569">
    <property type="entry name" value="Peptidase_M56"/>
    <property type="match status" value="1"/>
</dbReference>
<dbReference type="Gene3D" id="2.60.40.1120">
    <property type="entry name" value="Carboxypeptidase-like, regulatory domain"/>
    <property type="match status" value="1"/>
</dbReference>
<dbReference type="Gene3D" id="3.30.2010.10">
    <property type="entry name" value="Metalloproteases ('zincins'), catalytic domain"/>
    <property type="match status" value="1"/>
</dbReference>
<feature type="transmembrane region" description="Helical" evidence="1">
    <location>
        <begin position="44"/>
        <end position="64"/>
    </location>
</feature>
<keyword evidence="1" id="KW-1133">Transmembrane helix</keyword>
<evidence type="ECO:0000313" key="3">
    <source>
        <dbReference type="EMBL" id="QDT43749.1"/>
    </source>
</evidence>
<keyword evidence="4" id="KW-1185">Reference proteome</keyword>
<protein>
    <submittedName>
        <fullName evidence="3">Methicillin resistance mecR1 protein</fullName>
    </submittedName>
</protein>
<dbReference type="InterPro" id="IPR008756">
    <property type="entry name" value="Peptidase_M56"/>
</dbReference>
<organism evidence="3 4">
    <name type="scientific">Gimesia alba</name>
    <dbReference type="NCBI Taxonomy" id="2527973"/>
    <lineage>
        <taxon>Bacteria</taxon>
        <taxon>Pseudomonadati</taxon>
        <taxon>Planctomycetota</taxon>
        <taxon>Planctomycetia</taxon>
        <taxon>Planctomycetales</taxon>
        <taxon>Planctomycetaceae</taxon>
        <taxon>Gimesia</taxon>
    </lineage>
</organism>
<reference evidence="3 4" key="1">
    <citation type="submission" date="2019-02" db="EMBL/GenBank/DDBJ databases">
        <title>Deep-cultivation of Planctomycetes and their phenomic and genomic characterization uncovers novel biology.</title>
        <authorList>
            <person name="Wiegand S."/>
            <person name="Jogler M."/>
            <person name="Boedeker C."/>
            <person name="Pinto D."/>
            <person name="Vollmers J."/>
            <person name="Rivas-Marin E."/>
            <person name="Kohn T."/>
            <person name="Peeters S.H."/>
            <person name="Heuer A."/>
            <person name="Rast P."/>
            <person name="Oberbeckmann S."/>
            <person name="Bunk B."/>
            <person name="Jeske O."/>
            <person name="Meyerdierks A."/>
            <person name="Storesund J.E."/>
            <person name="Kallscheuer N."/>
            <person name="Luecker S."/>
            <person name="Lage O.M."/>
            <person name="Pohl T."/>
            <person name="Merkel B.J."/>
            <person name="Hornburger P."/>
            <person name="Mueller R.-W."/>
            <person name="Bruemmer F."/>
            <person name="Labrenz M."/>
            <person name="Spormann A.M."/>
            <person name="Op den Camp H."/>
            <person name="Overmann J."/>
            <person name="Amann R."/>
            <person name="Jetten M.S.M."/>
            <person name="Mascher T."/>
            <person name="Medema M.H."/>
            <person name="Devos D.P."/>
            <person name="Kaster A.-K."/>
            <person name="Ovreas L."/>
            <person name="Rohde M."/>
            <person name="Galperin M.Y."/>
            <person name="Jogler C."/>
        </authorList>
    </citation>
    <scope>NUCLEOTIDE SEQUENCE [LARGE SCALE GENOMIC DNA]</scope>
    <source>
        <strain evidence="3 4">Pan241w</strain>
    </source>
</reference>
<dbReference type="RefSeq" id="WP_145218655.1">
    <property type="nucleotide sequence ID" value="NZ_CP036269.1"/>
</dbReference>